<dbReference type="Pfam" id="PF13359">
    <property type="entry name" value="DDE_Tnp_4"/>
    <property type="match status" value="1"/>
</dbReference>
<organism evidence="10 11">
    <name type="scientific">Erythranthe guttata</name>
    <name type="common">Yellow monkey flower</name>
    <name type="synonym">Mimulus guttatus</name>
    <dbReference type="NCBI Taxonomy" id="4155"/>
    <lineage>
        <taxon>Eukaryota</taxon>
        <taxon>Viridiplantae</taxon>
        <taxon>Streptophyta</taxon>
        <taxon>Embryophyta</taxon>
        <taxon>Tracheophyta</taxon>
        <taxon>Spermatophyta</taxon>
        <taxon>Magnoliopsida</taxon>
        <taxon>eudicotyledons</taxon>
        <taxon>Gunneridae</taxon>
        <taxon>Pentapetalae</taxon>
        <taxon>asterids</taxon>
        <taxon>lamiids</taxon>
        <taxon>Lamiales</taxon>
        <taxon>Phrymaceae</taxon>
        <taxon>Erythranthe</taxon>
    </lineage>
</organism>
<dbReference type="OMA" id="AEPNCKV"/>
<dbReference type="GO" id="GO:0046872">
    <property type="term" value="F:metal ion binding"/>
    <property type="evidence" value="ECO:0007669"/>
    <property type="project" value="UniProtKB-KW"/>
</dbReference>
<evidence type="ECO:0000256" key="2">
    <source>
        <dbReference type="ARBA" id="ARBA00004123"/>
    </source>
</evidence>
<dbReference type="Proteomes" id="UP000030748">
    <property type="component" value="Unassembled WGS sequence"/>
</dbReference>
<dbReference type="InterPro" id="IPR010921">
    <property type="entry name" value="Trp_repressor/repl_initiator"/>
</dbReference>
<dbReference type="GO" id="GO:0043565">
    <property type="term" value="F:sequence-specific DNA binding"/>
    <property type="evidence" value="ECO:0007669"/>
    <property type="project" value="InterPro"/>
</dbReference>
<feature type="region of interest" description="Disordered" evidence="8">
    <location>
        <begin position="1"/>
        <end position="35"/>
    </location>
</feature>
<sequence length="387" mass="43981">MAPLRGNKKKRKVENNEEEEEDNSMVSGSSPEDGSAKWWDALSKKIAGNPDDFKSTFNMSRKTFDYICSLVKDHMTAKTHFAFINGKPMSLHDQVALALRRLGTGNSLISIGESFGTHHSTVSQVTWRFVEAIEQSGTHHIQWPTTNQELTEIKRKFEKIRGLPNCCGAIDTTHITMLLTSSDREADSWVDRKGAHSMVLQAVVDPDLRFRDIVTGWPGKMTDSSVLENSTFFQLCQNGERLKKSEQDEEEKITEYIIGDYGFPLLPWLITPYQGKQLTETKTEFNQRVIATHLVAEKALTRLKEGWRMIRGDMWRPDKHKLPRFIFVCCILHNIVIDMSEEGDDDDVGGLTCSVDHDPGYRQEVCEAVDKNGSLLRDELCAYFSGR</sequence>
<dbReference type="SUPFAM" id="SSF48295">
    <property type="entry name" value="TrpR-like"/>
    <property type="match status" value="1"/>
</dbReference>
<keyword evidence="11" id="KW-1185">Reference proteome</keyword>
<dbReference type="PANTHER" id="PTHR22930">
    <property type="match status" value="1"/>
</dbReference>
<comment type="subcellular location">
    <subcellularLocation>
        <location evidence="2">Nucleus</location>
    </subcellularLocation>
</comment>
<feature type="domain" description="DDE Tnp4" evidence="9">
    <location>
        <begin position="170"/>
        <end position="334"/>
    </location>
</feature>
<proteinExistence type="inferred from homology"/>
<comment type="similarity">
    <text evidence="3">Belongs to the HARBI1 family.</text>
</comment>
<dbReference type="InterPro" id="IPR045249">
    <property type="entry name" value="HARBI1-like"/>
</dbReference>
<keyword evidence="5" id="KW-0479">Metal-binding</keyword>
<accession>A0A022RBE8</accession>
<keyword evidence="6" id="KW-0378">Hydrolase</keyword>
<evidence type="ECO:0000313" key="10">
    <source>
        <dbReference type="EMBL" id="EYU36255.1"/>
    </source>
</evidence>
<dbReference type="GO" id="GO:0004518">
    <property type="term" value="F:nuclease activity"/>
    <property type="evidence" value="ECO:0007669"/>
    <property type="project" value="UniProtKB-KW"/>
</dbReference>
<evidence type="ECO:0000256" key="6">
    <source>
        <dbReference type="ARBA" id="ARBA00022801"/>
    </source>
</evidence>
<keyword evidence="4" id="KW-0540">Nuclease</keyword>
<evidence type="ECO:0000256" key="3">
    <source>
        <dbReference type="ARBA" id="ARBA00006958"/>
    </source>
</evidence>
<evidence type="ECO:0000256" key="4">
    <source>
        <dbReference type="ARBA" id="ARBA00022722"/>
    </source>
</evidence>
<dbReference type="EMBL" id="KI630592">
    <property type="protein sequence ID" value="EYU36255.1"/>
    <property type="molecule type" value="Genomic_DNA"/>
</dbReference>
<evidence type="ECO:0000256" key="7">
    <source>
        <dbReference type="ARBA" id="ARBA00023242"/>
    </source>
</evidence>
<name>A0A022RBE8_ERYGU</name>
<dbReference type="PANTHER" id="PTHR22930:SF291">
    <property type="entry name" value="EXPRESSED PROTEIN"/>
    <property type="match status" value="1"/>
</dbReference>
<keyword evidence="7" id="KW-0539">Nucleus</keyword>
<dbReference type="AlphaFoldDB" id="A0A022RBE8"/>
<feature type="compositionally biased region" description="Basic residues" evidence="8">
    <location>
        <begin position="1"/>
        <end position="12"/>
    </location>
</feature>
<dbReference type="OrthoDB" id="2668416at2759"/>
<evidence type="ECO:0000256" key="1">
    <source>
        <dbReference type="ARBA" id="ARBA00001968"/>
    </source>
</evidence>
<dbReference type="KEGG" id="egt:105959176"/>
<evidence type="ECO:0000313" key="11">
    <source>
        <dbReference type="Proteomes" id="UP000030748"/>
    </source>
</evidence>
<evidence type="ECO:0000259" key="9">
    <source>
        <dbReference type="Pfam" id="PF13359"/>
    </source>
</evidence>
<evidence type="ECO:0000256" key="8">
    <source>
        <dbReference type="SAM" id="MobiDB-lite"/>
    </source>
</evidence>
<comment type="cofactor">
    <cofactor evidence="1">
        <name>a divalent metal cation</name>
        <dbReference type="ChEBI" id="CHEBI:60240"/>
    </cofactor>
</comment>
<gene>
    <name evidence="10" type="ORF">MIMGU_mgv1a021222mg</name>
</gene>
<dbReference type="STRING" id="4155.A0A022RBE8"/>
<reference evidence="10 11" key="1">
    <citation type="journal article" date="2013" name="Proc. Natl. Acad. Sci. U.S.A.">
        <title>Fine-scale variation in meiotic recombination in Mimulus inferred from population shotgun sequencing.</title>
        <authorList>
            <person name="Hellsten U."/>
            <person name="Wright K.M."/>
            <person name="Jenkins J."/>
            <person name="Shu S."/>
            <person name="Yuan Y."/>
            <person name="Wessler S.R."/>
            <person name="Schmutz J."/>
            <person name="Willis J.H."/>
            <person name="Rokhsar D.S."/>
        </authorList>
    </citation>
    <scope>NUCLEOTIDE SEQUENCE [LARGE SCALE GENOMIC DNA]</scope>
    <source>
        <strain evidence="11">cv. DUN x IM62</strain>
    </source>
</reference>
<dbReference type="GO" id="GO:0005634">
    <property type="term" value="C:nucleus"/>
    <property type="evidence" value="ECO:0007669"/>
    <property type="project" value="UniProtKB-SubCell"/>
</dbReference>
<evidence type="ECO:0000256" key="5">
    <source>
        <dbReference type="ARBA" id="ARBA00022723"/>
    </source>
</evidence>
<dbReference type="GO" id="GO:0016787">
    <property type="term" value="F:hydrolase activity"/>
    <property type="evidence" value="ECO:0007669"/>
    <property type="project" value="UniProtKB-KW"/>
</dbReference>
<dbReference type="InterPro" id="IPR027806">
    <property type="entry name" value="HARBI1_dom"/>
</dbReference>
<protein>
    <recommendedName>
        <fullName evidence="9">DDE Tnp4 domain-containing protein</fullName>
    </recommendedName>
</protein>